<reference evidence="2" key="1">
    <citation type="journal article" date="2019" name="Int. J. Syst. Evol. Microbiol.">
        <title>The Global Catalogue of Microorganisms (GCM) 10K type strain sequencing project: providing services to taxonomists for standard genome sequencing and annotation.</title>
        <authorList>
            <consortium name="The Broad Institute Genomics Platform"/>
            <consortium name="The Broad Institute Genome Sequencing Center for Infectious Disease"/>
            <person name="Wu L."/>
            <person name="Ma J."/>
        </authorList>
    </citation>
    <scope>NUCLEOTIDE SEQUENCE [LARGE SCALE GENOMIC DNA]</scope>
    <source>
        <strain evidence="2">KCTC 52924</strain>
    </source>
</reference>
<gene>
    <name evidence="1" type="ORF">ACFS1K_13555</name>
</gene>
<comment type="caution">
    <text evidence="1">The sequence shown here is derived from an EMBL/GenBank/DDBJ whole genome shotgun (WGS) entry which is preliminary data.</text>
</comment>
<keyword evidence="2" id="KW-1185">Reference proteome</keyword>
<protein>
    <submittedName>
        <fullName evidence="1">Phospholipase D-like domain-containing protein</fullName>
    </submittedName>
</protein>
<dbReference type="Proteomes" id="UP001597532">
    <property type="component" value="Unassembled WGS sequence"/>
</dbReference>
<name>A0ABW5VJW4_9FLAO</name>
<proteinExistence type="predicted"/>
<accession>A0ABW5VJW4</accession>
<organism evidence="1 2">
    <name type="scientific">Arenibacter antarcticus</name>
    <dbReference type="NCBI Taxonomy" id="2040469"/>
    <lineage>
        <taxon>Bacteria</taxon>
        <taxon>Pseudomonadati</taxon>
        <taxon>Bacteroidota</taxon>
        <taxon>Flavobacteriia</taxon>
        <taxon>Flavobacteriales</taxon>
        <taxon>Flavobacteriaceae</taxon>
        <taxon>Arenibacter</taxon>
    </lineage>
</organism>
<dbReference type="Gene3D" id="3.30.870.10">
    <property type="entry name" value="Endonuclease Chain A"/>
    <property type="match status" value="1"/>
</dbReference>
<evidence type="ECO:0000313" key="2">
    <source>
        <dbReference type="Proteomes" id="UP001597532"/>
    </source>
</evidence>
<dbReference type="EMBL" id="JBHUOK010000030">
    <property type="protein sequence ID" value="MFD2790795.1"/>
    <property type="molecule type" value="Genomic_DNA"/>
</dbReference>
<evidence type="ECO:0000313" key="1">
    <source>
        <dbReference type="EMBL" id="MFD2790795.1"/>
    </source>
</evidence>
<dbReference type="SUPFAM" id="SSF56024">
    <property type="entry name" value="Phospholipase D/nuclease"/>
    <property type="match status" value="1"/>
</dbReference>
<dbReference type="RefSeq" id="WP_251806508.1">
    <property type="nucleotide sequence ID" value="NZ_CP166679.1"/>
</dbReference>
<sequence length="74" mass="8622">MRQLGGRINFIDNKITNLRSLNFTGNGTRNNYETRIRISDRKAIKELVTEFDALFHNEDYLEKELIEGEEGTVC</sequence>